<keyword evidence="7" id="KW-0560">Oxidoreductase</keyword>
<dbReference type="AlphaFoldDB" id="A0A6H9T1C4"/>
<keyword evidence="10" id="KW-1185">Reference proteome</keyword>
<comment type="cofactor">
    <cofactor evidence="1">
        <name>FAD</name>
        <dbReference type="ChEBI" id="CHEBI:57692"/>
    </cofactor>
</comment>
<dbReference type="InterPro" id="IPR025700">
    <property type="entry name" value="Lys/Orn_oxygenase"/>
</dbReference>
<evidence type="ECO:0000256" key="2">
    <source>
        <dbReference type="ARBA" id="ARBA00004924"/>
    </source>
</evidence>
<dbReference type="OrthoDB" id="8671611at2"/>
<dbReference type="EMBL" id="VZOJ01000024">
    <property type="protein sequence ID" value="KAB0642521.1"/>
    <property type="molecule type" value="Genomic_DNA"/>
</dbReference>
<keyword evidence="5" id="KW-0274">FAD</keyword>
<evidence type="ECO:0000256" key="4">
    <source>
        <dbReference type="ARBA" id="ARBA00022630"/>
    </source>
</evidence>
<comment type="similarity">
    <text evidence="3">Belongs to the lysine N(6)-hydroxylase/L-ornithine N(5)-oxygenase family.</text>
</comment>
<keyword evidence="6" id="KW-0521">NADP</keyword>
<evidence type="ECO:0000256" key="3">
    <source>
        <dbReference type="ARBA" id="ARBA00007588"/>
    </source>
</evidence>
<comment type="pathway">
    <text evidence="2">Siderophore biosynthesis.</text>
</comment>
<keyword evidence="4" id="KW-0285">Flavoprotein</keyword>
<dbReference type="PANTHER" id="PTHR43539:SF91">
    <property type="entry name" value="FAD-DEPENDENT URATE HYDROXYLASE"/>
    <property type="match status" value="1"/>
</dbReference>
<dbReference type="GeneID" id="99790395"/>
<proteinExistence type="inferred from homology"/>
<dbReference type="PRINTS" id="PR00411">
    <property type="entry name" value="PNDRDTASEI"/>
</dbReference>
<dbReference type="GO" id="GO:0050660">
    <property type="term" value="F:flavin adenine dinucleotide binding"/>
    <property type="evidence" value="ECO:0007669"/>
    <property type="project" value="TreeGrafter"/>
</dbReference>
<dbReference type="Pfam" id="PF13434">
    <property type="entry name" value="Lys_Orn_oxgnase"/>
    <property type="match status" value="1"/>
</dbReference>
<protein>
    <submittedName>
        <fullName evidence="8 9">FAD-dependent oxidoreductase</fullName>
    </submittedName>
</protein>
<dbReference type="GO" id="GO:0004497">
    <property type="term" value="F:monooxygenase activity"/>
    <property type="evidence" value="ECO:0007669"/>
    <property type="project" value="TreeGrafter"/>
</dbReference>
<evidence type="ECO:0000256" key="6">
    <source>
        <dbReference type="ARBA" id="ARBA00022857"/>
    </source>
</evidence>
<dbReference type="Proteomes" id="UP000430232">
    <property type="component" value="Unassembled WGS sequence"/>
</dbReference>
<dbReference type="Proteomes" id="UP000494222">
    <property type="component" value="Unassembled WGS sequence"/>
</dbReference>
<evidence type="ECO:0000256" key="7">
    <source>
        <dbReference type="ARBA" id="ARBA00023002"/>
    </source>
</evidence>
<evidence type="ECO:0000313" key="8">
    <source>
        <dbReference type="EMBL" id="KAB0642521.1"/>
    </source>
</evidence>
<evidence type="ECO:0000313" key="9">
    <source>
        <dbReference type="EMBL" id="VWB66904.1"/>
    </source>
</evidence>
<sequence>MTTPASLEALEARLAQDLRWLDLPAPSWVPPRDVDGTRVLDVAIVGGGMAGLAASAELRLLGIDNQCVIDRAPAGYEGPWVTFARMETLRSPKQLTGPALGLPALTFRAWFEAQHGCDAWDALYKIPRAQWMDYLRWYRRVLGLHVRNDTALVALRPRDDGLLALDVQANGETQTLLARHVVLATGRDGLGGPYVPPVAQRAPRTRWAHSSEPIDFAALAGKRVGVVGAGASAFDNAGTALEAGAARVDLFFRRADIPRINKLTGIGSPGLVHGYAGLDDATKWRFMHYALTSQTPPPRDSVLRVSRHAHAHFHAASPVETLADHADGLDVITPRGRYTVDFLIFATGFHSDWTTRAEFASFGPHVRRWKDRYRPEPHTALDELAESPDLGPAFAFQEREPGACPAITRIHCFNHAASLSHGKLSGDIPAISAGAERLARGIASRLFDADRDRHYDALVAFSNAELQGDEWRDADAIGDSLTTTGIHHDD</sequence>
<evidence type="ECO:0000313" key="10">
    <source>
        <dbReference type="Proteomes" id="UP000430232"/>
    </source>
</evidence>
<dbReference type="EMBL" id="CABVPL010000020">
    <property type="protein sequence ID" value="VWB66904.1"/>
    <property type="molecule type" value="Genomic_DNA"/>
</dbReference>
<organism evidence="8 10">
    <name type="scientific">Burkholderia latens</name>
    <dbReference type="NCBI Taxonomy" id="488446"/>
    <lineage>
        <taxon>Bacteria</taxon>
        <taxon>Pseudomonadati</taxon>
        <taxon>Pseudomonadota</taxon>
        <taxon>Betaproteobacteria</taxon>
        <taxon>Burkholderiales</taxon>
        <taxon>Burkholderiaceae</taxon>
        <taxon>Burkholderia</taxon>
        <taxon>Burkholderia cepacia complex</taxon>
    </lineage>
</organism>
<evidence type="ECO:0000256" key="5">
    <source>
        <dbReference type="ARBA" id="ARBA00022827"/>
    </source>
</evidence>
<dbReference type="SUPFAM" id="SSF51905">
    <property type="entry name" value="FAD/NAD(P)-binding domain"/>
    <property type="match status" value="1"/>
</dbReference>
<dbReference type="InterPro" id="IPR050982">
    <property type="entry name" value="Auxin_biosynth/cation_transpt"/>
</dbReference>
<evidence type="ECO:0000313" key="11">
    <source>
        <dbReference type="Proteomes" id="UP000494222"/>
    </source>
</evidence>
<dbReference type="InterPro" id="IPR036188">
    <property type="entry name" value="FAD/NAD-bd_sf"/>
</dbReference>
<reference evidence="8 10" key="1">
    <citation type="submission" date="2019-09" db="EMBL/GenBank/DDBJ databases">
        <title>Draft genome sequences of 48 bacterial type strains from the CCUG.</title>
        <authorList>
            <person name="Tunovic T."/>
            <person name="Pineiro-Iglesias B."/>
            <person name="Unosson C."/>
            <person name="Inganas E."/>
            <person name="Ohlen M."/>
            <person name="Cardew S."/>
            <person name="Jensie-Markopoulos S."/>
            <person name="Salva-Serra F."/>
            <person name="Jaen-Luchoro D."/>
            <person name="Karlsson R."/>
            <person name="Svensson-Stadler L."/>
            <person name="Chun J."/>
            <person name="Moore E."/>
        </authorList>
    </citation>
    <scope>NUCLEOTIDE SEQUENCE [LARGE SCALE GENOMIC DNA]</scope>
    <source>
        <strain evidence="8 10">CCUG 54555</strain>
    </source>
</reference>
<dbReference type="RefSeq" id="WP_151064429.1">
    <property type="nucleotide sequence ID" value="NZ_CABVPL010000020.1"/>
</dbReference>
<dbReference type="Gene3D" id="3.50.50.60">
    <property type="entry name" value="FAD/NAD(P)-binding domain"/>
    <property type="match status" value="1"/>
</dbReference>
<evidence type="ECO:0000256" key="1">
    <source>
        <dbReference type="ARBA" id="ARBA00001974"/>
    </source>
</evidence>
<name>A0A6H9T1C4_9BURK</name>
<accession>A0A6H9T1C4</accession>
<reference evidence="9 11" key="2">
    <citation type="submission" date="2019-09" db="EMBL/GenBank/DDBJ databases">
        <authorList>
            <person name="Depoorter E."/>
        </authorList>
    </citation>
    <scope>NUCLEOTIDE SEQUENCE [LARGE SCALE GENOMIC DNA]</scope>
    <source>
        <strain evidence="9">LMG 24064</strain>
    </source>
</reference>
<gene>
    <name evidence="9" type="ORF">BLA24064_03119</name>
    <name evidence="8" type="ORF">F7R21_11560</name>
</gene>
<dbReference type="PANTHER" id="PTHR43539">
    <property type="entry name" value="FLAVIN-BINDING MONOOXYGENASE-LIKE PROTEIN (AFU_ORTHOLOGUE AFUA_4G09220)"/>
    <property type="match status" value="1"/>
</dbReference>